<dbReference type="PANTHER" id="PTHR43181:SF1">
    <property type="entry name" value="2-C-METHYL-D-ERYTHRITOL 2,4-CYCLODIPHOSPHATE SYNTHASE, CHLOROPLASTIC"/>
    <property type="match status" value="1"/>
</dbReference>
<evidence type="ECO:0000256" key="6">
    <source>
        <dbReference type="ARBA" id="ARBA00022695"/>
    </source>
</evidence>
<dbReference type="Gene3D" id="3.30.1330.50">
    <property type="entry name" value="2-C-methyl-D-erythritol 2,4-cyclodiphosphate synthase"/>
    <property type="match status" value="1"/>
</dbReference>
<evidence type="ECO:0000259" key="11">
    <source>
        <dbReference type="Pfam" id="PF02542"/>
    </source>
</evidence>
<proteinExistence type="inferred from homology"/>
<evidence type="ECO:0000256" key="4">
    <source>
        <dbReference type="ARBA" id="ARBA00012579"/>
    </source>
</evidence>
<feature type="domain" description="2-C-methyl-D-erythritol 2,4-cyclodiphosphate synthase" evidence="11">
    <location>
        <begin position="214"/>
        <end position="365"/>
    </location>
</feature>
<keyword evidence="10" id="KW-0511">Multifunctional enzyme</keyword>
<dbReference type="NCBIfam" id="NF006899">
    <property type="entry name" value="PRK09382.1"/>
    <property type="match status" value="1"/>
</dbReference>
<dbReference type="GO" id="GO:0050518">
    <property type="term" value="F:2-C-methyl-D-erythritol 4-phosphate cytidylyltransferase activity"/>
    <property type="evidence" value="ECO:0007669"/>
    <property type="project" value="InterPro"/>
</dbReference>
<evidence type="ECO:0000256" key="1">
    <source>
        <dbReference type="ARBA" id="ARBA00000200"/>
    </source>
</evidence>
<dbReference type="EMBL" id="FPHI01000023">
    <property type="protein sequence ID" value="SFV62904.1"/>
    <property type="molecule type" value="Genomic_DNA"/>
</dbReference>
<dbReference type="GO" id="GO:0008685">
    <property type="term" value="F:2-C-methyl-D-erythritol 2,4-cyclodiphosphate synthase activity"/>
    <property type="evidence" value="ECO:0007669"/>
    <property type="project" value="UniProtKB-EC"/>
</dbReference>
<comment type="cofactor">
    <cofactor evidence="2">
        <name>a divalent metal cation</name>
        <dbReference type="ChEBI" id="CHEBI:60240"/>
    </cofactor>
</comment>
<dbReference type="CDD" id="cd02516">
    <property type="entry name" value="CDP-ME_synthetase"/>
    <property type="match status" value="1"/>
</dbReference>
<keyword evidence="8" id="KW-0414">Isoprene biosynthesis</keyword>
<dbReference type="NCBIfam" id="TIGR00453">
    <property type="entry name" value="ispD"/>
    <property type="match status" value="1"/>
</dbReference>
<dbReference type="GO" id="GO:0016114">
    <property type="term" value="P:terpenoid biosynthetic process"/>
    <property type="evidence" value="ECO:0007669"/>
    <property type="project" value="InterPro"/>
</dbReference>
<dbReference type="GO" id="GO:0046872">
    <property type="term" value="F:metal ion binding"/>
    <property type="evidence" value="ECO:0007669"/>
    <property type="project" value="UniProtKB-KW"/>
</dbReference>
<dbReference type="InterPro" id="IPR036571">
    <property type="entry name" value="MECDP_synthase_sf"/>
</dbReference>
<gene>
    <name evidence="12" type="ORF">MNB_SV-3-1608</name>
</gene>
<dbReference type="Pfam" id="PF01128">
    <property type="entry name" value="IspD"/>
    <property type="match status" value="1"/>
</dbReference>
<dbReference type="CDD" id="cd00554">
    <property type="entry name" value="MECDP_synthase"/>
    <property type="match status" value="1"/>
</dbReference>
<dbReference type="Pfam" id="PF02542">
    <property type="entry name" value="YgbB"/>
    <property type="match status" value="1"/>
</dbReference>
<dbReference type="NCBIfam" id="TIGR00151">
    <property type="entry name" value="ispF"/>
    <property type="match status" value="1"/>
</dbReference>
<protein>
    <recommendedName>
        <fullName evidence="4">2-C-methyl-D-erythritol 2,4-cyclodiphosphate synthase</fullName>
        <ecNumber evidence="4">4.6.1.12</ecNumber>
    </recommendedName>
</protein>
<evidence type="ECO:0000313" key="12">
    <source>
        <dbReference type="EMBL" id="SFV62904.1"/>
    </source>
</evidence>
<evidence type="ECO:0000256" key="5">
    <source>
        <dbReference type="ARBA" id="ARBA00022679"/>
    </source>
</evidence>
<dbReference type="AlphaFoldDB" id="A0A1W1CAV6"/>
<keyword evidence="9 12" id="KW-0456">Lyase</keyword>
<keyword evidence="5 12" id="KW-0808">Transferase</keyword>
<evidence type="ECO:0000256" key="9">
    <source>
        <dbReference type="ARBA" id="ARBA00023239"/>
    </source>
</evidence>
<comment type="catalytic activity">
    <reaction evidence="1">
        <text>4-CDP-2-C-methyl-D-erythritol 2-phosphate = 2-C-methyl-D-erythritol 2,4-cyclic diphosphate + CMP</text>
        <dbReference type="Rhea" id="RHEA:23864"/>
        <dbReference type="ChEBI" id="CHEBI:57919"/>
        <dbReference type="ChEBI" id="CHEBI:58483"/>
        <dbReference type="ChEBI" id="CHEBI:60377"/>
        <dbReference type="EC" id="4.6.1.12"/>
    </reaction>
</comment>
<evidence type="ECO:0000256" key="2">
    <source>
        <dbReference type="ARBA" id="ARBA00001968"/>
    </source>
</evidence>
<evidence type="ECO:0000256" key="3">
    <source>
        <dbReference type="ARBA" id="ARBA00004709"/>
    </source>
</evidence>
<keyword evidence="7" id="KW-0479">Metal-binding</keyword>
<dbReference type="InterPro" id="IPR020555">
    <property type="entry name" value="MECDP_synthase_CS"/>
</dbReference>
<dbReference type="UniPathway" id="UPA00056">
    <property type="reaction ID" value="UER00095"/>
</dbReference>
<keyword evidence="6 12" id="KW-0548">Nucleotidyltransferase</keyword>
<reference evidence="12" key="1">
    <citation type="submission" date="2016-10" db="EMBL/GenBank/DDBJ databases">
        <authorList>
            <person name="de Groot N.N."/>
        </authorList>
    </citation>
    <scope>NUCLEOTIDE SEQUENCE</scope>
</reference>
<dbReference type="InterPro" id="IPR001228">
    <property type="entry name" value="IspD"/>
</dbReference>
<name>A0A1W1CAV6_9ZZZZ</name>
<dbReference type="PANTHER" id="PTHR43181">
    <property type="entry name" value="2-C-METHYL-D-ERYTHRITOL 2,4-CYCLODIPHOSPHATE SYNTHASE, CHLOROPLASTIC"/>
    <property type="match status" value="1"/>
</dbReference>
<evidence type="ECO:0000256" key="8">
    <source>
        <dbReference type="ARBA" id="ARBA00023229"/>
    </source>
</evidence>
<dbReference type="SUPFAM" id="SSF69765">
    <property type="entry name" value="IpsF-like"/>
    <property type="match status" value="1"/>
</dbReference>
<comment type="pathway">
    <text evidence="3">Isoprenoid biosynthesis; isopentenyl diphosphate biosynthesis via DXP pathway; isopentenyl diphosphate from 1-deoxy-D-xylulose 5-phosphate: step 4/6.</text>
</comment>
<dbReference type="InterPro" id="IPR026596">
    <property type="entry name" value="IspD/F"/>
</dbReference>
<accession>A0A1W1CAV6</accession>
<dbReference type="GO" id="GO:0019288">
    <property type="term" value="P:isopentenyl diphosphate biosynthetic process, methylerythritol 4-phosphate pathway"/>
    <property type="evidence" value="ECO:0007669"/>
    <property type="project" value="UniProtKB-UniPathway"/>
</dbReference>
<organism evidence="12">
    <name type="scientific">hydrothermal vent metagenome</name>
    <dbReference type="NCBI Taxonomy" id="652676"/>
    <lineage>
        <taxon>unclassified sequences</taxon>
        <taxon>metagenomes</taxon>
        <taxon>ecological metagenomes</taxon>
    </lineage>
</organism>
<dbReference type="HAMAP" id="MF_01520">
    <property type="entry name" value="IspDF"/>
    <property type="match status" value="1"/>
</dbReference>
<dbReference type="SUPFAM" id="SSF53448">
    <property type="entry name" value="Nucleotide-diphospho-sugar transferases"/>
    <property type="match status" value="1"/>
</dbReference>
<dbReference type="Gene3D" id="3.90.550.10">
    <property type="entry name" value="Spore Coat Polysaccharide Biosynthesis Protein SpsA, Chain A"/>
    <property type="match status" value="1"/>
</dbReference>
<dbReference type="PROSITE" id="PS01350">
    <property type="entry name" value="ISPF"/>
    <property type="match status" value="1"/>
</dbReference>
<evidence type="ECO:0000256" key="10">
    <source>
        <dbReference type="ARBA" id="ARBA00023268"/>
    </source>
</evidence>
<dbReference type="EC" id="4.6.1.12" evidence="4"/>
<sequence length="379" mass="41622">MSNTTLILLGAGSSTRFGANVKKQWLYTQETPLWLHVAEHFEKSADFDEILIVSTSEELKAMKNFASYTYITGGNSRQESLGNALKQVTSKYVMVSDIARCCVPTDMIQRILDAKEEASCIVPVLPVTDTLYLDGKPIDREKTKIIQTPQLSNTSLLKQALQTETLFSDDSSAIASLGEKVHFVEGSTQAHKLTTQEDLQKVTCLQAPSNRTLTGFGIDIHPFEAGKQMFLCGVPIEVDYGFKAHSDGDVAIHALIDALLGAAGLGDIGELYPDTEAAYAGADSKDLLRNTVKRIRAYGFTIGNIDMTIMAEAPKLLPYKEEMKRTIADILEIRQNFVNIKATTAEKLGFVGRKEGVTVHAVANLTYFNWKTLTTGNNI</sequence>
<evidence type="ECO:0000256" key="7">
    <source>
        <dbReference type="ARBA" id="ARBA00022723"/>
    </source>
</evidence>
<dbReference type="InterPro" id="IPR003526">
    <property type="entry name" value="MECDP_synthase"/>
</dbReference>
<dbReference type="HAMAP" id="MF_00107">
    <property type="entry name" value="IspF"/>
    <property type="match status" value="1"/>
</dbReference>
<dbReference type="InterPro" id="IPR034683">
    <property type="entry name" value="IspD/TarI"/>
</dbReference>
<dbReference type="InterPro" id="IPR029044">
    <property type="entry name" value="Nucleotide-diphossugar_trans"/>
</dbReference>